<evidence type="ECO:0000259" key="7">
    <source>
        <dbReference type="SMART" id="SM00642"/>
    </source>
</evidence>
<dbReference type="Gene3D" id="2.40.30.140">
    <property type="match status" value="1"/>
</dbReference>
<comment type="caution">
    <text evidence="8">The sequence shown here is derived from an EMBL/GenBank/DDBJ whole genome shotgun (WGS) entry which is preliminary data.</text>
</comment>
<comment type="similarity">
    <text evidence="2">Belongs to the glycosyl hydrolase 13 family.</text>
</comment>
<organism evidence="8 9">
    <name type="scientific">Boletus edulis BED1</name>
    <dbReference type="NCBI Taxonomy" id="1328754"/>
    <lineage>
        <taxon>Eukaryota</taxon>
        <taxon>Fungi</taxon>
        <taxon>Dikarya</taxon>
        <taxon>Basidiomycota</taxon>
        <taxon>Agaricomycotina</taxon>
        <taxon>Agaricomycetes</taxon>
        <taxon>Agaricomycetidae</taxon>
        <taxon>Boletales</taxon>
        <taxon>Boletineae</taxon>
        <taxon>Boletaceae</taxon>
        <taxon>Boletoideae</taxon>
        <taxon>Boletus</taxon>
    </lineage>
</organism>
<dbReference type="InterPro" id="IPR013776">
    <property type="entry name" value="A-amylase_thermo"/>
</dbReference>
<dbReference type="Gene3D" id="2.60.40.1180">
    <property type="entry name" value="Golgi alpha-mannosidase II"/>
    <property type="match status" value="1"/>
</dbReference>
<dbReference type="GO" id="GO:0005509">
    <property type="term" value="F:calcium ion binding"/>
    <property type="evidence" value="ECO:0007669"/>
    <property type="project" value="InterPro"/>
</dbReference>
<evidence type="ECO:0000313" key="9">
    <source>
        <dbReference type="Proteomes" id="UP001194468"/>
    </source>
</evidence>
<reference evidence="8" key="1">
    <citation type="submission" date="2019-10" db="EMBL/GenBank/DDBJ databases">
        <authorList>
            <consortium name="DOE Joint Genome Institute"/>
            <person name="Kuo A."/>
            <person name="Miyauchi S."/>
            <person name="Kiss E."/>
            <person name="Drula E."/>
            <person name="Kohler A."/>
            <person name="Sanchez-Garcia M."/>
            <person name="Andreopoulos B."/>
            <person name="Barry K.W."/>
            <person name="Bonito G."/>
            <person name="Buee M."/>
            <person name="Carver A."/>
            <person name="Chen C."/>
            <person name="Cichocki N."/>
            <person name="Clum A."/>
            <person name="Culley D."/>
            <person name="Crous P.W."/>
            <person name="Fauchery L."/>
            <person name="Girlanda M."/>
            <person name="Hayes R."/>
            <person name="Keri Z."/>
            <person name="LaButti K."/>
            <person name="Lipzen A."/>
            <person name="Lombard V."/>
            <person name="Magnuson J."/>
            <person name="Maillard F."/>
            <person name="Morin E."/>
            <person name="Murat C."/>
            <person name="Nolan M."/>
            <person name="Ohm R."/>
            <person name="Pangilinan J."/>
            <person name="Pereira M."/>
            <person name="Perotto S."/>
            <person name="Peter M."/>
            <person name="Riley R."/>
            <person name="Sitrit Y."/>
            <person name="Stielow B."/>
            <person name="Szollosi G."/>
            <person name="Zifcakova L."/>
            <person name="Stursova M."/>
            <person name="Spatafora J.W."/>
            <person name="Tedersoo L."/>
            <person name="Vaario L.-M."/>
            <person name="Yamada A."/>
            <person name="Yan M."/>
            <person name="Wang P."/>
            <person name="Xu J."/>
            <person name="Bruns T."/>
            <person name="Baldrian P."/>
            <person name="Vilgalys R."/>
            <person name="Henrissat B."/>
            <person name="Grigoriev I.V."/>
            <person name="Hibbett D."/>
            <person name="Nagy L.G."/>
            <person name="Martin F.M."/>
        </authorList>
    </citation>
    <scope>NUCLEOTIDE SEQUENCE</scope>
    <source>
        <strain evidence="8">BED1</strain>
    </source>
</reference>
<keyword evidence="5" id="KW-0119">Carbohydrate metabolism</keyword>
<reference evidence="8" key="2">
    <citation type="journal article" date="2020" name="Nat. Commun.">
        <title>Large-scale genome sequencing of mycorrhizal fungi provides insights into the early evolution of symbiotic traits.</title>
        <authorList>
            <person name="Miyauchi S."/>
            <person name="Kiss E."/>
            <person name="Kuo A."/>
            <person name="Drula E."/>
            <person name="Kohler A."/>
            <person name="Sanchez-Garcia M."/>
            <person name="Morin E."/>
            <person name="Andreopoulos B."/>
            <person name="Barry K.W."/>
            <person name="Bonito G."/>
            <person name="Buee M."/>
            <person name="Carver A."/>
            <person name="Chen C."/>
            <person name="Cichocki N."/>
            <person name="Clum A."/>
            <person name="Culley D."/>
            <person name="Crous P.W."/>
            <person name="Fauchery L."/>
            <person name="Girlanda M."/>
            <person name="Hayes R.D."/>
            <person name="Keri Z."/>
            <person name="LaButti K."/>
            <person name="Lipzen A."/>
            <person name="Lombard V."/>
            <person name="Magnuson J."/>
            <person name="Maillard F."/>
            <person name="Murat C."/>
            <person name="Nolan M."/>
            <person name="Ohm R.A."/>
            <person name="Pangilinan J."/>
            <person name="Pereira M.F."/>
            <person name="Perotto S."/>
            <person name="Peter M."/>
            <person name="Pfister S."/>
            <person name="Riley R."/>
            <person name="Sitrit Y."/>
            <person name="Stielow J.B."/>
            <person name="Szollosi G."/>
            <person name="Zifcakova L."/>
            <person name="Stursova M."/>
            <person name="Spatafora J.W."/>
            <person name="Tedersoo L."/>
            <person name="Vaario L.M."/>
            <person name="Yamada A."/>
            <person name="Yan M."/>
            <person name="Wang P."/>
            <person name="Xu J."/>
            <person name="Bruns T."/>
            <person name="Baldrian P."/>
            <person name="Vilgalys R."/>
            <person name="Dunand C."/>
            <person name="Henrissat B."/>
            <person name="Grigoriev I.V."/>
            <person name="Hibbett D."/>
            <person name="Nagy L.G."/>
            <person name="Martin F.M."/>
        </authorList>
    </citation>
    <scope>NUCLEOTIDE SEQUENCE</scope>
    <source>
        <strain evidence="8">BED1</strain>
    </source>
</reference>
<dbReference type="SMART" id="SM00642">
    <property type="entry name" value="Aamy"/>
    <property type="match status" value="1"/>
</dbReference>
<dbReference type="GO" id="GO:0004553">
    <property type="term" value="F:hydrolase activity, hydrolyzing O-glycosyl compounds"/>
    <property type="evidence" value="ECO:0007669"/>
    <property type="project" value="InterPro"/>
</dbReference>
<dbReference type="Gene3D" id="3.20.20.80">
    <property type="entry name" value="Glycosidases"/>
    <property type="match status" value="1"/>
</dbReference>
<feature type="domain" description="Glycosyl hydrolase family 13 catalytic" evidence="7">
    <location>
        <begin position="34"/>
        <end position="410"/>
    </location>
</feature>
<dbReference type="InterPro" id="IPR017853">
    <property type="entry name" value="GH"/>
</dbReference>
<keyword evidence="9" id="KW-1185">Reference proteome</keyword>
<dbReference type="Pfam" id="PF00128">
    <property type="entry name" value="Alpha-amylase"/>
    <property type="match status" value="1"/>
</dbReference>
<sequence length="512" mass="58355">MCTTILSWFDRLRLSFVGPALPQMRLGPDNSQNPAMIQFFTWDAQHPDMSWWKHFKTELPRLAELGFTQAWLPPPNKGMNGKWDLGEFDQKGTIPTRWGTREELSQACSAARQDNVGVIIDAVLNHKIGADRPETFSAVRVDPENRVRDLEQEREIRGWTAFDFPGRQGKYSGMKWTHKHFTGLDWDDLTQTNGIYRISSKQWSTRVDTELGNYDYLLGVDIDHGHPAVRDDLHAWGSWILDVMSGSGFRLDAIKHIDRNFLLEFIQRARGAPNRERLFVVAEYWTAKLLLPSIRAFRGQAAFFDVPLHENFHQASKSGSSYDLRRILDKSLVAIRPGDAVTFVDNHEVMQQIGQSLESWVGTNFKVQAYALILLRCDGFPCVFYGDLYPNQECFDEATSDKIIRLLTARKMFAYGPLKDYFLYRNCIGFVRMGDSEHAGCVVVMSNESPALGKMTSPIIRMNVGPCGRSAVFRGFLDTSRRVAVDSKGWGDFYCSRNAVEVWIKDAAVPQE</sequence>
<proteinExistence type="inferred from homology"/>
<name>A0AAD4BXJ3_BOLED</name>
<dbReference type="InterPro" id="IPR013780">
    <property type="entry name" value="Glyco_hydro_b"/>
</dbReference>
<dbReference type="Proteomes" id="UP001194468">
    <property type="component" value="Unassembled WGS sequence"/>
</dbReference>
<dbReference type="InterPro" id="IPR006047">
    <property type="entry name" value="GH13_cat_dom"/>
</dbReference>
<protein>
    <submittedName>
        <fullName evidence="8">Glycoside hydrolase family 13 protein</fullName>
    </submittedName>
</protein>
<dbReference type="SUPFAM" id="SSF51011">
    <property type="entry name" value="Glycosyl hydrolase domain"/>
    <property type="match status" value="1"/>
</dbReference>
<keyword evidence="6" id="KW-0326">Glycosidase</keyword>
<evidence type="ECO:0000256" key="2">
    <source>
        <dbReference type="ARBA" id="ARBA00008061"/>
    </source>
</evidence>
<evidence type="ECO:0000256" key="4">
    <source>
        <dbReference type="ARBA" id="ARBA00022801"/>
    </source>
</evidence>
<evidence type="ECO:0000256" key="3">
    <source>
        <dbReference type="ARBA" id="ARBA00022723"/>
    </source>
</evidence>
<dbReference type="EMBL" id="WHUW01000009">
    <property type="protein sequence ID" value="KAF8442339.1"/>
    <property type="molecule type" value="Genomic_DNA"/>
</dbReference>
<dbReference type="SUPFAM" id="SSF51445">
    <property type="entry name" value="(Trans)glycosidases"/>
    <property type="match status" value="1"/>
</dbReference>
<evidence type="ECO:0000256" key="5">
    <source>
        <dbReference type="ARBA" id="ARBA00023277"/>
    </source>
</evidence>
<evidence type="ECO:0000256" key="1">
    <source>
        <dbReference type="ARBA" id="ARBA00001913"/>
    </source>
</evidence>
<evidence type="ECO:0000256" key="6">
    <source>
        <dbReference type="ARBA" id="ARBA00023295"/>
    </source>
</evidence>
<dbReference type="PIRSF" id="PIRSF001021">
    <property type="entry name" value="Alph-amls_thrmst"/>
    <property type="match status" value="1"/>
</dbReference>
<dbReference type="AlphaFoldDB" id="A0AAD4BXJ3"/>
<accession>A0AAD4BXJ3</accession>
<dbReference type="NCBIfam" id="NF006969">
    <property type="entry name" value="PRK09441.1-2"/>
    <property type="match status" value="1"/>
</dbReference>
<keyword evidence="3" id="KW-0479">Metal-binding</keyword>
<dbReference type="CDD" id="cd11318">
    <property type="entry name" value="AmyAc_bac_fung_AmyA"/>
    <property type="match status" value="1"/>
</dbReference>
<comment type="cofactor">
    <cofactor evidence="1">
        <name>Ca(2+)</name>
        <dbReference type="ChEBI" id="CHEBI:29108"/>
    </cofactor>
</comment>
<gene>
    <name evidence="8" type="ORF">L210DRAFT_3611755</name>
</gene>
<dbReference type="PANTHER" id="PTHR43447">
    <property type="entry name" value="ALPHA-AMYLASE"/>
    <property type="match status" value="1"/>
</dbReference>
<evidence type="ECO:0000313" key="8">
    <source>
        <dbReference type="EMBL" id="KAF8442339.1"/>
    </source>
</evidence>
<dbReference type="GO" id="GO:0005975">
    <property type="term" value="P:carbohydrate metabolic process"/>
    <property type="evidence" value="ECO:0007669"/>
    <property type="project" value="InterPro"/>
</dbReference>
<keyword evidence="4 8" id="KW-0378">Hydrolase</keyword>